<evidence type="ECO:0000256" key="3">
    <source>
        <dbReference type="ARBA" id="ARBA00023295"/>
    </source>
</evidence>
<dbReference type="InterPro" id="IPR001547">
    <property type="entry name" value="Glyco_hydro_5"/>
</dbReference>
<dbReference type="HOGENOM" id="CLU_027657_0_0_1"/>
<dbReference type="STRING" id="1531966.A0A0A1TQV0"/>
<dbReference type="GO" id="GO:0016042">
    <property type="term" value="P:lipid catabolic process"/>
    <property type="evidence" value="ECO:0007669"/>
    <property type="project" value="UniProtKB-ARBA"/>
</dbReference>
<accession>A0A0A1TQV0</accession>
<proteinExistence type="inferred from homology"/>
<dbReference type="GO" id="GO:1901136">
    <property type="term" value="P:carbohydrate derivative catabolic process"/>
    <property type="evidence" value="ECO:0007669"/>
    <property type="project" value="UniProtKB-ARBA"/>
</dbReference>
<name>A0A0A1TQV0_9HYPO</name>
<evidence type="ECO:0000259" key="7">
    <source>
        <dbReference type="Pfam" id="PF18564"/>
    </source>
</evidence>
<feature type="signal peptide" evidence="5">
    <location>
        <begin position="1"/>
        <end position="19"/>
    </location>
</feature>
<organism evidence="8 9">
    <name type="scientific">[Torrubiella] hemipterigena</name>
    <dbReference type="NCBI Taxonomy" id="1531966"/>
    <lineage>
        <taxon>Eukaryota</taxon>
        <taxon>Fungi</taxon>
        <taxon>Dikarya</taxon>
        <taxon>Ascomycota</taxon>
        <taxon>Pezizomycotina</taxon>
        <taxon>Sordariomycetes</taxon>
        <taxon>Hypocreomycetidae</taxon>
        <taxon>Hypocreales</taxon>
        <taxon>Clavicipitaceae</taxon>
        <taxon>Clavicipitaceae incertae sedis</taxon>
        <taxon>'Torrubiella' clade</taxon>
    </lineage>
</organism>
<dbReference type="Pfam" id="PF00150">
    <property type="entry name" value="Cellulase"/>
    <property type="match status" value="1"/>
</dbReference>
<dbReference type="InterPro" id="IPR052066">
    <property type="entry name" value="Glycosphingolipid_Hydrolases"/>
</dbReference>
<dbReference type="Gene3D" id="3.20.20.80">
    <property type="entry name" value="Glycosidases"/>
    <property type="match status" value="1"/>
</dbReference>
<feature type="chain" id="PRO_5001979684" evidence="5">
    <location>
        <begin position="20"/>
        <end position="497"/>
    </location>
</feature>
<evidence type="ECO:0000256" key="4">
    <source>
        <dbReference type="RuleBase" id="RU361153"/>
    </source>
</evidence>
<dbReference type="OrthoDB" id="1887033at2759"/>
<protein>
    <submittedName>
        <fullName evidence="8">Putative Cellulase</fullName>
    </submittedName>
</protein>
<dbReference type="Pfam" id="PF18564">
    <property type="entry name" value="Glyco_hydro_5_C"/>
    <property type="match status" value="1"/>
</dbReference>
<reference evidence="8 9" key="1">
    <citation type="journal article" date="2015" name="Genome Announc.">
        <title>Draft Genome Sequence and Gene Annotation of the Entomopathogenic Fungus Verticillium hemipterigenum.</title>
        <authorList>
            <person name="Horn F."/>
            <person name="Habel A."/>
            <person name="Scharf D.H."/>
            <person name="Dworschak J."/>
            <person name="Brakhage A.A."/>
            <person name="Guthke R."/>
            <person name="Hertweck C."/>
            <person name="Linde J."/>
        </authorList>
    </citation>
    <scope>NUCLEOTIDE SEQUENCE [LARGE SCALE GENOMIC DNA]</scope>
</reference>
<dbReference type="InterPro" id="IPR017853">
    <property type="entry name" value="GH"/>
</dbReference>
<dbReference type="PANTHER" id="PTHR31308:SF3">
    <property type="entry name" value="ENDOGLYCOCERAMIDASE"/>
    <property type="match status" value="1"/>
</dbReference>
<dbReference type="GO" id="GO:0004553">
    <property type="term" value="F:hydrolase activity, hydrolyzing O-glycosyl compounds"/>
    <property type="evidence" value="ECO:0007669"/>
    <property type="project" value="InterPro"/>
</dbReference>
<feature type="domain" description="Glycoside hydrolase family 5" evidence="6">
    <location>
        <begin position="81"/>
        <end position="387"/>
    </location>
</feature>
<sequence>MRSYIVYAAQVLCLTGVAAQDVHGWYDAHPGTARIKRVNQATYQILDEFGRTRFFHGTNVVMKEAPWYRPSEWVPGTSSFGEKDAQNLHDLGINIVRLGHSWTGAEPVRGQYNETFLQIMKSQTELAEKHGMYVLVDVHQDVLGRKFCGNGVPDWFIQPDWVPGWERYPFPLAKPNTVDQNGFPSPASACGSESWNFALSYTTVAVANAFGRLYNNYDGLGDAFAAYWKKLASGYSQSVNIAGYNLLNEPWVGDSWASPSLLVPGVADHKNLEGLWNRASAQIRTVDNDTLIWFEGVTTDVLSGFNNVPLGDGSKTVQSFHYYHPPQLGSISDTLYNRRKDSIRLKTAAVMTEFTFWMGDAKQMQSITDAVTAADANMVSWMGWAYENLYDGSTGKPHPELAVHYSRAYPSAVAGEPKSFGYDESSATFKLQFVTDPTISAPTEIILPVSSFPRGYHVQVTPAGSLLSFTRDERTLALFTSGSLTSPTTVSVVITPK</sequence>
<dbReference type="SUPFAM" id="SSF51445">
    <property type="entry name" value="(Trans)glycosidases"/>
    <property type="match status" value="1"/>
</dbReference>
<evidence type="ECO:0000259" key="6">
    <source>
        <dbReference type="Pfam" id="PF00150"/>
    </source>
</evidence>
<gene>
    <name evidence="8" type="ORF">VHEMI09079</name>
</gene>
<dbReference type="GO" id="GO:0000272">
    <property type="term" value="P:polysaccharide catabolic process"/>
    <property type="evidence" value="ECO:0007669"/>
    <property type="project" value="InterPro"/>
</dbReference>
<keyword evidence="3 4" id="KW-0326">Glycosidase</keyword>
<keyword evidence="9" id="KW-1185">Reference proteome</keyword>
<dbReference type="InterPro" id="IPR041036">
    <property type="entry name" value="GH5_C"/>
</dbReference>
<feature type="domain" description="Glycoside hydrolase family 5 C-terminal" evidence="7">
    <location>
        <begin position="407"/>
        <end position="484"/>
    </location>
</feature>
<dbReference type="Gene3D" id="2.60.40.1180">
    <property type="entry name" value="Golgi alpha-mannosidase II"/>
    <property type="match status" value="1"/>
</dbReference>
<dbReference type="PANTHER" id="PTHR31308">
    <property type="match status" value="1"/>
</dbReference>
<keyword evidence="2 4" id="KW-0378">Hydrolase</keyword>
<dbReference type="Proteomes" id="UP000039046">
    <property type="component" value="Unassembled WGS sequence"/>
</dbReference>
<evidence type="ECO:0000256" key="5">
    <source>
        <dbReference type="SAM" id="SignalP"/>
    </source>
</evidence>
<keyword evidence="5" id="KW-0732">Signal</keyword>
<dbReference type="EMBL" id="CDHN01000005">
    <property type="protein sequence ID" value="CEJ93497.1"/>
    <property type="molecule type" value="Genomic_DNA"/>
</dbReference>
<comment type="similarity">
    <text evidence="1 4">Belongs to the glycosyl hydrolase 5 (cellulase A) family.</text>
</comment>
<evidence type="ECO:0000313" key="8">
    <source>
        <dbReference type="EMBL" id="CEJ93497.1"/>
    </source>
</evidence>
<dbReference type="AlphaFoldDB" id="A0A0A1TQV0"/>
<evidence type="ECO:0000256" key="1">
    <source>
        <dbReference type="ARBA" id="ARBA00005641"/>
    </source>
</evidence>
<evidence type="ECO:0000256" key="2">
    <source>
        <dbReference type="ARBA" id="ARBA00022801"/>
    </source>
</evidence>
<dbReference type="InterPro" id="IPR013780">
    <property type="entry name" value="Glyco_hydro_b"/>
</dbReference>
<evidence type="ECO:0000313" key="9">
    <source>
        <dbReference type="Proteomes" id="UP000039046"/>
    </source>
</evidence>